<keyword evidence="3" id="KW-1185">Reference proteome</keyword>
<evidence type="ECO:0000256" key="1">
    <source>
        <dbReference type="SAM" id="SignalP"/>
    </source>
</evidence>
<dbReference type="EMBL" id="JASAOG010000188">
    <property type="protein sequence ID" value="KAK0044970.1"/>
    <property type="molecule type" value="Genomic_DNA"/>
</dbReference>
<keyword evidence="1" id="KW-0732">Signal</keyword>
<dbReference type="Proteomes" id="UP001233172">
    <property type="component" value="Unassembled WGS sequence"/>
</dbReference>
<feature type="chain" id="PRO_5042141636" evidence="1">
    <location>
        <begin position="19"/>
        <end position="88"/>
    </location>
</feature>
<evidence type="ECO:0000313" key="2">
    <source>
        <dbReference type="EMBL" id="KAK0044970.1"/>
    </source>
</evidence>
<protein>
    <submittedName>
        <fullName evidence="2">Neuropilin and tolloid-like protein 2</fullName>
    </submittedName>
</protein>
<dbReference type="AlphaFoldDB" id="A0AAD8B1P2"/>
<accession>A0AAD8B1P2</accession>
<feature type="signal peptide" evidence="1">
    <location>
        <begin position="1"/>
        <end position="18"/>
    </location>
</feature>
<reference evidence="2" key="1">
    <citation type="journal article" date="2023" name="PLoS Negl. Trop. Dis.">
        <title>A genome sequence for Biomphalaria pfeifferi, the major vector snail for the human-infecting parasite Schistosoma mansoni.</title>
        <authorList>
            <person name="Bu L."/>
            <person name="Lu L."/>
            <person name="Laidemitt M.R."/>
            <person name="Zhang S.M."/>
            <person name="Mutuku M."/>
            <person name="Mkoji G."/>
            <person name="Steinauer M."/>
            <person name="Loker E.S."/>
        </authorList>
    </citation>
    <scope>NUCLEOTIDE SEQUENCE</scope>
    <source>
        <strain evidence="2">KasaAsao</strain>
    </source>
</reference>
<sequence>MFDVLIVIVALSPYQTHGDSTPSLSIGPPPMINDEIHPSCWNFTHGNWRIQEFYSPNFPGEYATDVDCVQYLQGECVDHLSRPRYPRS</sequence>
<organism evidence="2 3">
    <name type="scientific">Biomphalaria pfeifferi</name>
    <name type="common">Bloodfluke planorb</name>
    <name type="synonym">Freshwater snail</name>
    <dbReference type="NCBI Taxonomy" id="112525"/>
    <lineage>
        <taxon>Eukaryota</taxon>
        <taxon>Metazoa</taxon>
        <taxon>Spiralia</taxon>
        <taxon>Lophotrochozoa</taxon>
        <taxon>Mollusca</taxon>
        <taxon>Gastropoda</taxon>
        <taxon>Heterobranchia</taxon>
        <taxon>Euthyneura</taxon>
        <taxon>Panpulmonata</taxon>
        <taxon>Hygrophila</taxon>
        <taxon>Lymnaeoidea</taxon>
        <taxon>Planorbidae</taxon>
        <taxon>Biomphalaria</taxon>
    </lineage>
</organism>
<evidence type="ECO:0000313" key="3">
    <source>
        <dbReference type="Proteomes" id="UP001233172"/>
    </source>
</evidence>
<name>A0AAD8B1P2_BIOPF</name>
<proteinExistence type="predicted"/>
<comment type="caution">
    <text evidence="2">The sequence shown here is derived from an EMBL/GenBank/DDBJ whole genome shotgun (WGS) entry which is preliminary data.</text>
</comment>
<feature type="non-terminal residue" evidence="2">
    <location>
        <position position="1"/>
    </location>
</feature>
<reference evidence="2" key="2">
    <citation type="submission" date="2023-04" db="EMBL/GenBank/DDBJ databases">
        <authorList>
            <person name="Bu L."/>
            <person name="Lu L."/>
            <person name="Laidemitt M.R."/>
            <person name="Zhang S.M."/>
            <person name="Mutuku M."/>
            <person name="Mkoji G."/>
            <person name="Steinauer M."/>
            <person name="Loker E.S."/>
        </authorList>
    </citation>
    <scope>NUCLEOTIDE SEQUENCE</scope>
    <source>
        <strain evidence="2">KasaAsao</strain>
        <tissue evidence="2">Whole Snail</tissue>
    </source>
</reference>
<gene>
    <name evidence="2" type="ORF">Bpfe_025548</name>
</gene>